<reference evidence="3" key="1">
    <citation type="submission" date="2022-11" db="EMBL/GenBank/DDBJ databases">
        <title>Centuries of genome instability and evolution in soft-shell clam transmissible cancer (bioRxiv).</title>
        <authorList>
            <person name="Hart S.F.M."/>
            <person name="Yonemitsu M.A."/>
            <person name="Giersch R.M."/>
            <person name="Beal B.F."/>
            <person name="Arriagada G."/>
            <person name="Davis B.W."/>
            <person name="Ostrander E.A."/>
            <person name="Goff S.P."/>
            <person name="Metzger M.J."/>
        </authorList>
    </citation>
    <scope>NUCLEOTIDE SEQUENCE</scope>
    <source>
        <strain evidence="3">MELC-2E11</strain>
        <tissue evidence="3">Siphon/mantle</tissue>
    </source>
</reference>
<keyword evidence="4" id="KW-1185">Reference proteome</keyword>
<evidence type="ECO:0000313" key="3">
    <source>
        <dbReference type="EMBL" id="WAR03988.1"/>
    </source>
</evidence>
<accession>A0ABY7E1T9</accession>
<gene>
    <name evidence="3" type="ORF">MAR_010546</name>
</gene>
<dbReference type="EMBL" id="CP111015">
    <property type="protein sequence ID" value="WAR03988.1"/>
    <property type="molecule type" value="Genomic_DNA"/>
</dbReference>
<sequence length="233" mass="24716">MFKNCFGCLRLLFAVFGVICSLAKVFVASHPNISGAEYISACAARDIIPVYLVVSGCLPVLLVTLKEPYDATGNIHRHEAQLKVGVAVVAVAANLAWLIAGTVWTSLLLADSGYGGNLCTQETLCATPPPGEPDLSLDDLTKTTTGDGIFENKDKSITLSSSLTMSRAGSQRNAMCGMAGNEPPWFRQAGNYAPLVWTGLVHNSDGNGEGRPDLLQPPLVAAIVQKRHPKHGL</sequence>
<name>A0ABY7E1T9_MYAAR</name>
<dbReference type="Proteomes" id="UP001164746">
    <property type="component" value="Chromosome 4"/>
</dbReference>
<keyword evidence="2" id="KW-0732">Signal</keyword>
<evidence type="ECO:0000256" key="1">
    <source>
        <dbReference type="SAM" id="Phobius"/>
    </source>
</evidence>
<protein>
    <recommendedName>
        <fullName evidence="5">Transmembrane protein</fullName>
    </recommendedName>
</protein>
<keyword evidence="1" id="KW-1133">Transmembrane helix</keyword>
<evidence type="ECO:0000256" key="2">
    <source>
        <dbReference type="SAM" id="SignalP"/>
    </source>
</evidence>
<evidence type="ECO:0008006" key="5">
    <source>
        <dbReference type="Google" id="ProtNLM"/>
    </source>
</evidence>
<feature type="chain" id="PRO_5046880412" description="Transmembrane protein" evidence="2">
    <location>
        <begin position="24"/>
        <end position="233"/>
    </location>
</feature>
<proteinExistence type="predicted"/>
<organism evidence="3 4">
    <name type="scientific">Mya arenaria</name>
    <name type="common">Soft-shell clam</name>
    <dbReference type="NCBI Taxonomy" id="6604"/>
    <lineage>
        <taxon>Eukaryota</taxon>
        <taxon>Metazoa</taxon>
        <taxon>Spiralia</taxon>
        <taxon>Lophotrochozoa</taxon>
        <taxon>Mollusca</taxon>
        <taxon>Bivalvia</taxon>
        <taxon>Autobranchia</taxon>
        <taxon>Heteroconchia</taxon>
        <taxon>Euheterodonta</taxon>
        <taxon>Imparidentia</taxon>
        <taxon>Neoheterodontei</taxon>
        <taxon>Myida</taxon>
        <taxon>Myoidea</taxon>
        <taxon>Myidae</taxon>
        <taxon>Mya</taxon>
    </lineage>
</organism>
<feature type="transmembrane region" description="Helical" evidence="1">
    <location>
        <begin position="47"/>
        <end position="65"/>
    </location>
</feature>
<feature type="transmembrane region" description="Helical" evidence="1">
    <location>
        <begin position="86"/>
        <end position="110"/>
    </location>
</feature>
<evidence type="ECO:0000313" key="4">
    <source>
        <dbReference type="Proteomes" id="UP001164746"/>
    </source>
</evidence>
<feature type="signal peptide" evidence="2">
    <location>
        <begin position="1"/>
        <end position="23"/>
    </location>
</feature>
<keyword evidence="1" id="KW-0472">Membrane</keyword>
<keyword evidence="1" id="KW-0812">Transmembrane</keyword>